<evidence type="ECO:0008006" key="4">
    <source>
        <dbReference type="Google" id="ProtNLM"/>
    </source>
</evidence>
<evidence type="ECO:0000256" key="2">
    <source>
        <dbReference type="SAM" id="SignalP"/>
    </source>
</evidence>
<proteinExistence type="predicted"/>
<feature type="signal peptide" evidence="2">
    <location>
        <begin position="1"/>
        <end position="18"/>
    </location>
</feature>
<accession>A0A1C6WES0</accession>
<dbReference type="AlphaFoldDB" id="A0A1C6WES0"/>
<evidence type="ECO:0000313" key="3">
    <source>
        <dbReference type="EMBL" id="SCL85946.1"/>
    </source>
</evidence>
<feature type="region of interest" description="Disordered" evidence="1">
    <location>
        <begin position="28"/>
        <end position="52"/>
    </location>
</feature>
<sequence>MNKRVFSLVCIVLYAVLAVSIHCSQNKVSGAGNKNAHDTKEIDGGSNHHVSHEKDVKNLKFPLHLRDKLENQPSNNNETLSKVLLPWKSTPHDFLAKDPELLKFL</sequence>
<keyword evidence="2" id="KW-0732">Signal</keyword>
<dbReference type="Proteomes" id="UP000507163">
    <property type="component" value="Unassembled WGS sequence"/>
</dbReference>
<feature type="chain" id="PRO_5008749738" description="Fam-c protein" evidence="2">
    <location>
        <begin position="19"/>
        <end position="105"/>
    </location>
</feature>
<protein>
    <recommendedName>
        <fullName evidence="4">Fam-c protein</fullName>
    </recommendedName>
</protein>
<dbReference type="EMBL" id="FMIL01000159">
    <property type="protein sequence ID" value="SCL85946.1"/>
    <property type="molecule type" value="Genomic_DNA"/>
</dbReference>
<organism evidence="3">
    <name type="scientific">Plasmodium chabaudi chabaudi</name>
    <dbReference type="NCBI Taxonomy" id="31271"/>
    <lineage>
        <taxon>Eukaryota</taxon>
        <taxon>Sar</taxon>
        <taxon>Alveolata</taxon>
        <taxon>Apicomplexa</taxon>
        <taxon>Aconoidasida</taxon>
        <taxon>Haemosporida</taxon>
        <taxon>Plasmodiidae</taxon>
        <taxon>Plasmodium</taxon>
        <taxon>Plasmodium (Vinckeia)</taxon>
    </lineage>
</organism>
<reference evidence="3" key="1">
    <citation type="submission" date="2016-08" db="EMBL/GenBank/DDBJ databases">
        <authorList>
            <consortium name="Pathogen Informatics"/>
        </authorList>
    </citation>
    <scope>NUCLEOTIDE SEQUENCE</scope>
    <source>
        <strain evidence="3">AJ</strain>
    </source>
</reference>
<gene>
    <name evidence="3" type="ORF">PCHAJ_000503400</name>
</gene>
<dbReference type="NCBIfam" id="TIGR01601">
    <property type="entry name" value="PYST-C1"/>
    <property type="match status" value="1"/>
</dbReference>
<evidence type="ECO:0000256" key="1">
    <source>
        <dbReference type="SAM" id="MobiDB-lite"/>
    </source>
</evidence>
<name>A0A1C6WES0_PLACU</name>
<dbReference type="InterPro" id="IPR006488">
    <property type="entry name" value="PYST-C1_N"/>
</dbReference>